<evidence type="ECO:0000259" key="1">
    <source>
        <dbReference type="PROSITE" id="PS51832"/>
    </source>
</evidence>
<dbReference type="SUPFAM" id="SSF109604">
    <property type="entry name" value="HD-domain/PDEase-like"/>
    <property type="match status" value="1"/>
</dbReference>
<dbReference type="PANTHER" id="PTHR43155">
    <property type="entry name" value="CYCLIC DI-GMP PHOSPHODIESTERASE PA4108-RELATED"/>
    <property type="match status" value="1"/>
</dbReference>
<protein>
    <submittedName>
        <fullName evidence="2">HD-GYP domain-containing protein</fullName>
    </submittedName>
</protein>
<dbReference type="RefSeq" id="WP_124026121.1">
    <property type="nucleotide sequence ID" value="NZ_JBHRSN010000005.1"/>
</dbReference>
<dbReference type="SMART" id="SM00471">
    <property type="entry name" value="HDc"/>
    <property type="match status" value="1"/>
</dbReference>
<evidence type="ECO:0000313" key="2">
    <source>
        <dbReference type="EMBL" id="RPJ68119.1"/>
    </source>
</evidence>
<dbReference type="OrthoDB" id="9764808at2"/>
<dbReference type="InterPro" id="IPR037522">
    <property type="entry name" value="HD_GYP_dom"/>
</dbReference>
<keyword evidence="3" id="KW-1185">Reference proteome</keyword>
<comment type="caution">
    <text evidence="2">The sequence shown here is derived from an EMBL/GenBank/DDBJ whole genome shotgun (WGS) entry which is preliminary data.</text>
</comment>
<dbReference type="AlphaFoldDB" id="A0A3N5Y9T9"/>
<dbReference type="EMBL" id="RPOK01000001">
    <property type="protein sequence ID" value="RPJ68119.1"/>
    <property type="molecule type" value="Genomic_DNA"/>
</dbReference>
<reference evidence="2 3" key="1">
    <citation type="submission" date="2018-11" db="EMBL/GenBank/DDBJ databases">
        <authorList>
            <person name="Ye M.-Q."/>
            <person name="Du Z.-J."/>
        </authorList>
    </citation>
    <scope>NUCLEOTIDE SEQUENCE [LARGE SCALE GENOMIC DNA]</scope>
    <source>
        <strain evidence="2 3">U0105</strain>
    </source>
</reference>
<dbReference type="InterPro" id="IPR021812">
    <property type="entry name" value="DUF3391"/>
</dbReference>
<proteinExistence type="predicted"/>
<name>A0A3N5Y9T9_9ALTE</name>
<dbReference type="Pfam" id="PF11871">
    <property type="entry name" value="DUF3391"/>
    <property type="match status" value="1"/>
</dbReference>
<feature type="domain" description="HD-GYP" evidence="1">
    <location>
        <begin position="126"/>
        <end position="325"/>
    </location>
</feature>
<dbReference type="InterPro" id="IPR006675">
    <property type="entry name" value="HDIG_dom"/>
</dbReference>
<dbReference type="Gene3D" id="1.10.3210.10">
    <property type="entry name" value="Hypothetical protein af1432"/>
    <property type="match status" value="1"/>
</dbReference>
<gene>
    <name evidence="2" type="ORF">DRW07_01530</name>
</gene>
<accession>A0A3N5Y9T9</accession>
<dbReference type="GO" id="GO:0008081">
    <property type="term" value="F:phosphoric diester hydrolase activity"/>
    <property type="evidence" value="ECO:0007669"/>
    <property type="project" value="UniProtKB-ARBA"/>
</dbReference>
<dbReference type="Pfam" id="PF13487">
    <property type="entry name" value="HD_5"/>
    <property type="match status" value="1"/>
</dbReference>
<dbReference type="Proteomes" id="UP000275281">
    <property type="component" value="Unassembled WGS sequence"/>
</dbReference>
<dbReference type="PROSITE" id="PS51832">
    <property type="entry name" value="HD_GYP"/>
    <property type="match status" value="1"/>
</dbReference>
<dbReference type="PANTHER" id="PTHR43155:SF2">
    <property type="entry name" value="CYCLIC DI-GMP PHOSPHODIESTERASE PA4108"/>
    <property type="match status" value="1"/>
</dbReference>
<organism evidence="2 3">
    <name type="scientific">Alteromonas sediminis</name>
    <dbReference type="NCBI Taxonomy" id="2259342"/>
    <lineage>
        <taxon>Bacteria</taxon>
        <taxon>Pseudomonadati</taxon>
        <taxon>Pseudomonadota</taxon>
        <taxon>Gammaproteobacteria</taxon>
        <taxon>Alteromonadales</taxon>
        <taxon>Alteromonadaceae</taxon>
        <taxon>Alteromonas/Salinimonas group</taxon>
        <taxon>Alteromonas</taxon>
    </lineage>
</organism>
<evidence type="ECO:0000313" key="3">
    <source>
        <dbReference type="Proteomes" id="UP000275281"/>
    </source>
</evidence>
<dbReference type="NCBIfam" id="TIGR00277">
    <property type="entry name" value="HDIG"/>
    <property type="match status" value="1"/>
</dbReference>
<dbReference type="InterPro" id="IPR003607">
    <property type="entry name" value="HD/PDEase_dom"/>
</dbReference>
<dbReference type="CDD" id="cd00077">
    <property type="entry name" value="HDc"/>
    <property type="match status" value="1"/>
</dbReference>
<sequence length="395" mass="44537">MTSSFQTFKIDELQLGMYVHQIAEQKHDVSIKAQGLLLKEETIAGLKEKGVSKVVVDLSKSQHEIAPIKQVQESETAKVLAKTSFENEIAKASRLHDEGKRIQQTLLDLIQENALLGKHVPKDFSKDIVDSIYRNPNALLCMTKIREKDEYLIEHSLNVSILLAHFGREFGMDRADIDELAYAGFLHDLGKIKVPDNILHKPGQLTDDEMEIMKLHVTYGAETLQDIGVDSGIVQTVCEHHERLDGKGYPAGKPDNEISLHGRMIAIVDVYDALTADRVYKAGMSSQKALKIILEGCPHKYDEYLVNLFIKCVGIFPVGSLVLLSNQRIAFVLQQNEGNPTKPRVRVFYSANHRHYLESKDINLATERNVEVVKPVMPREYGIDVKALFERSIKQ</sequence>